<accession>A0A6M0K4D5</accession>
<dbReference type="InterPro" id="IPR002758">
    <property type="entry name" value="Cation_antiport_E"/>
</dbReference>
<feature type="transmembrane region" description="Helical" evidence="7">
    <location>
        <begin position="61"/>
        <end position="84"/>
    </location>
</feature>
<dbReference type="GO" id="GO:0005886">
    <property type="term" value="C:plasma membrane"/>
    <property type="evidence" value="ECO:0007669"/>
    <property type="project" value="UniProtKB-SubCell"/>
</dbReference>
<dbReference type="PANTHER" id="PTHR34584:SF1">
    <property type="entry name" value="NA(+)_H(+) ANTIPORTER SUBUNIT E1"/>
    <property type="match status" value="1"/>
</dbReference>
<evidence type="ECO:0000256" key="6">
    <source>
        <dbReference type="ARBA" id="ARBA00023136"/>
    </source>
</evidence>
<evidence type="ECO:0000256" key="2">
    <source>
        <dbReference type="ARBA" id="ARBA00006228"/>
    </source>
</evidence>
<evidence type="ECO:0000313" key="8">
    <source>
        <dbReference type="EMBL" id="NEV63225.1"/>
    </source>
</evidence>
<evidence type="ECO:0000256" key="1">
    <source>
        <dbReference type="ARBA" id="ARBA00004651"/>
    </source>
</evidence>
<comment type="caution">
    <text evidence="8">The sequence shown here is derived from an EMBL/GenBank/DDBJ whole genome shotgun (WGS) entry which is preliminary data.</text>
</comment>
<evidence type="ECO:0000256" key="3">
    <source>
        <dbReference type="ARBA" id="ARBA00022475"/>
    </source>
</evidence>
<evidence type="ECO:0000256" key="4">
    <source>
        <dbReference type="ARBA" id="ARBA00022692"/>
    </source>
</evidence>
<dbReference type="Pfam" id="PF01899">
    <property type="entry name" value="MNHE"/>
    <property type="match status" value="1"/>
</dbReference>
<keyword evidence="3" id="KW-1003">Cell membrane</keyword>
<feature type="transmembrane region" description="Helical" evidence="7">
    <location>
        <begin position="7"/>
        <end position="24"/>
    </location>
</feature>
<dbReference type="AlphaFoldDB" id="A0A6M0K4D5"/>
<evidence type="ECO:0000256" key="7">
    <source>
        <dbReference type="SAM" id="Phobius"/>
    </source>
</evidence>
<feature type="transmembrane region" description="Helical" evidence="7">
    <location>
        <begin position="30"/>
        <end position="49"/>
    </location>
</feature>
<keyword evidence="9" id="KW-1185">Reference proteome</keyword>
<organism evidence="8 9">
    <name type="scientific">Thiorhodococcus minor</name>
    <dbReference type="NCBI Taxonomy" id="57489"/>
    <lineage>
        <taxon>Bacteria</taxon>
        <taxon>Pseudomonadati</taxon>
        <taxon>Pseudomonadota</taxon>
        <taxon>Gammaproteobacteria</taxon>
        <taxon>Chromatiales</taxon>
        <taxon>Chromatiaceae</taxon>
        <taxon>Thiorhodococcus</taxon>
    </lineage>
</organism>
<proteinExistence type="inferred from homology"/>
<gene>
    <name evidence="8" type="ORF">G3446_15245</name>
</gene>
<dbReference type="EMBL" id="JAAIJQ010000045">
    <property type="protein sequence ID" value="NEV63225.1"/>
    <property type="molecule type" value="Genomic_DNA"/>
</dbReference>
<protein>
    <submittedName>
        <fullName evidence="8">Na+/H+ antiporter subunit E</fullName>
    </submittedName>
</protein>
<dbReference type="PANTHER" id="PTHR34584">
    <property type="entry name" value="NA(+)/H(+) ANTIPORTER SUBUNIT E1"/>
    <property type="match status" value="1"/>
</dbReference>
<dbReference type="RefSeq" id="WP_164453690.1">
    <property type="nucleotide sequence ID" value="NZ_JAAIJQ010000045.1"/>
</dbReference>
<dbReference type="GO" id="GO:0008324">
    <property type="term" value="F:monoatomic cation transmembrane transporter activity"/>
    <property type="evidence" value="ECO:0007669"/>
    <property type="project" value="InterPro"/>
</dbReference>
<reference evidence="8 9" key="1">
    <citation type="submission" date="2020-02" db="EMBL/GenBank/DDBJ databases">
        <title>Genome sequences of Thiorhodococcus mannitoliphagus and Thiorhodococcus minor, purple sulfur photosynthetic bacteria in the gammaproteobacterial family, Chromatiaceae.</title>
        <authorList>
            <person name="Aviles F.A."/>
            <person name="Meyer T.E."/>
            <person name="Kyndt J.A."/>
        </authorList>
    </citation>
    <scope>NUCLEOTIDE SEQUENCE [LARGE SCALE GENOMIC DNA]</scope>
    <source>
        <strain evidence="8 9">DSM 11518</strain>
    </source>
</reference>
<name>A0A6M0K4D5_9GAMM</name>
<comment type="similarity">
    <text evidence="2">Belongs to the CPA3 antiporters (TC 2.A.63) subunit E family.</text>
</comment>
<evidence type="ECO:0000256" key="5">
    <source>
        <dbReference type="ARBA" id="ARBA00022989"/>
    </source>
</evidence>
<keyword evidence="5 7" id="KW-1133">Transmembrane helix</keyword>
<evidence type="ECO:0000313" key="9">
    <source>
        <dbReference type="Proteomes" id="UP000483379"/>
    </source>
</evidence>
<keyword evidence="4 7" id="KW-0812">Transmembrane</keyword>
<keyword evidence="6 7" id="KW-0472">Membrane</keyword>
<sequence>MRSETWRALVLRGVAFMLLWWVLVEGRHDGWALGALAVVAATWTSLTLAPPGRRRIRPAGLLAFLGFFLWSSIRGGMQVAAMAMRGRRALRPGLIELAVRLPPGWPRILLVNTLTLMPGTLGVELSRKTLRLHVLDERLPVVAEARALEAAIARMLRRTG</sequence>
<comment type="subcellular location">
    <subcellularLocation>
        <location evidence="1">Cell membrane</location>
        <topology evidence="1">Multi-pass membrane protein</topology>
    </subcellularLocation>
</comment>
<dbReference type="Proteomes" id="UP000483379">
    <property type="component" value="Unassembled WGS sequence"/>
</dbReference>